<keyword evidence="2" id="KW-1185">Reference proteome</keyword>
<dbReference type="EMBL" id="JADNRY010000324">
    <property type="protein sequence ID" value="KAF9059124.1"/>
    <property type="molecule type" value="Genomic_DNA"/>
</dbReference>
<dbReference type="OrthoDB" id="5424058at2759"/>
<protein>
    <submittedName>
        <fullName evidence="1">Uncharacterized protein</fullName>
    </submittedName>
</protein>
<dbReference type="Proteomes" id="UP000772434">
    <property type="component" value="Unassembled WGS sequence"/>
</dbReference>
<evidence type="ECO:0000313" key="2">
    <source>
        <dbReference type="Proteomes" id="UP000772434"/>
    </source>
</evidence>
<name>A0A9P5P948_9AGAR</name>
<comment type="caution">
    <text evidence="1">The sequence shown here is derived from an EMBL/GenBank/DDBJ whole genome shotgun (WGS) entry which is preliminary data.</text>
</comment>
<dbReference type="AlphaFoldDB" id="A0A9P5P948"/>
<accession>A0A9P5P948</accession>
<organism evidence="1 2">
    <name type="scientific">Rhodocollybia butyracea</name>
    <dbReference type="NCBI Taxonomy" id="206335"/>
    <lineage>
        <taxon>Eukaryota</taxon>
        <taxon>Fungi</taxon>
        <taxon>Dikarya</taxon>
        <taxon>Basidiomycota</taxon>
        <taxon>Agaricomycotina</taxon>
        <taxon>Agaricomycetes</taxon>
        <taxon>Agaricomycetidae</taxon>
        <taxon>Agaricales</taxon>
        <taxon>Marasmiineae</taxon>
        <taxon>Omphalotaceae</taxon>
        <taxon>Rhodocollybia</taxon>
    </lineage>
</organism>
<sequence length="115" mass="12660">MLPSSKDHFDSGTTATVVEQWDPETGESATIGTLPFDMKPPRPSTAQIIEDHSKLLLPSVDDLQTLDLCAIWQLTQIVLEHKLELAHLKEHFPPCPAVDQIALHVTKTISSTGHT</sequence>
<reference evidence="1" key="1">
    <citation type="submission" date="2020-11" db="EMBL/GenBank/DDBJ databases">
        <authorList>
            <consortium name="DOE Joint Genome Institute"/>
            <person name="Ahrendt S."/>
            <person name="Riley R."/>
            <person name="Andreopoulos W."/>
            <person name="Labutti K."/>
            <person name="Pangilinan J."/>
            <person name="Ruiz-Duenas F.J."/>
            <person name="Barrasa J.M."/>
            <person name="Sanchez-Garcia M."/>
            <person name="Camarero S."/>
            <person name="Miyauchi S."/>
            <person name="Serrano A."/>
            <person name="Linde D."/>
            <person name="Babiker R."/>
            <person name="Drula E."/>
            <person name="Ayuso-Fernandez I."/>
            <person name="Pacheco R."/>
            <person name="Padilla G."/>
            <person name="Ferreira P."/>
            <person name="Barriuso J."/>
            <person name="Kellner H."/>
            <person name="Castanera R."/>
            <person name="Alfaro M."/>
            <person name="Ramirez L."/>
            <person name="Pisabarro A.G."/>
            <person name="Kuo A."/>
            <person name="Tritt A."/>
            <person name="Lipzen A."/>
            <person name="He G."/>
            <person name="Yan M."/>
            <person name="Ng V."/>
            <person name="Cullen D."/>
            <person name="Martin F."/>
            <person name="Rosso M.-N."/>
            <person name="Henrissat B."/>
            <person name="Hibbett D."/>
            <person name="Martinez A.T."/>
            <person name="Grigoriev I.V."/>
        </authorList>
    </citation>
    <scope>NUCLEOTIDE SEQUENCE</scope>
    <source>
        <strain evidence="1">AH 40177</strain>
    </source>
</reference>
<evidence type="ECO:0000313" key="1">
    <source>
        <dbReference type="EMBL" id="KAF9059124.1"/>
    </source>
</evidence>
<gene>
    <name evidence="1" type="ORF">BDP27DRAFT_1431815</name>
</gene>
<proteinExistence type="predicted"/>